<feature type="compositionally biased region" description="Basic and acidic residues" evidence="5">
    <location>
        <begin position="1796"/>
        <end position="1815"/>
    </location>
</feature>
<evidence type="ECO:0000313" key="7">
    <source>
        <dbReference type="EMBL" id="KAH3787914.1"/>
    </source>
</evidence>
<feature type="compositionally biased region" description="Polar residues" evidence="5">
    <location>
        <begin position="1610"/>
        <end position="1621"/>
    </location>
</feature>
<feature type="compositionally biased region" description="Polar residues" evidence="5">
    <location>
        <begin position="1411"/>
        <end position="1422"/>
    </location>
</feature>
<feature type="compositionally biased region" description="Basic and acidic residues" evidence="5">
    <location>
        <begin position="1315"/>
        <end position="1336"/>
    </location>
</feature>
<feature type="compositionally biased region" description="Basic and acidic residues" evidence="5">
    <location>
        <begin position="1702"/>
        <end position="1711"/>
    </location>
</feature>
<protein>
    <recommendedName>
        <fullName evidence="6">ALMS motif domain-containing protein</fullName>
    </recommendedName>
</protein>
<feature type="region of interest" description="Disordered" evidence="5">
    <location>
        <begin position="2460"/>
        <end position="2500"/>
    </location>
</feature>
<feature type="compositionally biased region" description="Polar residues" evidence="5">
    <location>
        <begin position="1648"/>
        <end position="1658"/>
    </location>
</feature>
<feature type="region of interest" description="Disordered" evidence="5">
    <location>
        <begin position="890"/>
        <end position="924"/>
    </location>
</feature>
<feature type="compositionally biased region" description="Basic and acidic residues" evidence="5">
    <location>
        <begin position="1350"/>
        <end position="1364"/>
    </location>
</feature>
<feature type="compositionally biased region" description="Polar residues" evidence="5">
    <location>
        <begin position="103"/>
        <end position="112"/>
    </location>
</feature>
<sequence>VWFVLPAEKSPDCGENSSTRSFQYLKGSPDDSPEGLRLSASKKSAGKTLATSGHFNARRARSDRFLGSQLSEYSLKSSAKSKAPDLSQHSLQSSGNPKAPDLSQHSLKSSGNPKAPDLSQHSLTLSHKDKLKVSELSQYSFKLSLGKPNRYELSQHSLRESAVHEQPPDLSQYSLKVSNCRSTDRLQTSDLSQHSMASMEASDTRSTNDTQEISTSYHESATSDGQYDDNNSTSSLHDSHNEEAVSTAIMEVSGELLLGKFSSYKSHSGGSESSDISEDDAHRAWSGGAIAKYPESSTGLSDNDWNPYATESDTNQTPRSPRSNNSDENRVGYVSKASINIGASGIKPSTATVSMTTGEVDMKKTEPKNERSDRNGKNGENLDILRYVVDDTKKSKDLAKMFSKEERVSPEARSDSTEKTLSARQSTETDSFKSEGSGILSSRPSYELDHGERRESADSGGRSGRQSVDSGQSGRSSRSDRDVEGRQSADSQHSLQSGQSNGSEHSQRSQKRTGRSDGSDRSDRLDKLGDTAGKNVKELIEFESAQRPKASGEGNQQEHDELPGSTFKSLKESSNDSISRTRLTARLEPYSGPVRSSKSPERSSRGEEKYISISEREKLLTDSPEYSQLLPKHFSKDGKEKSVIDVQEEKEKPKFSSVNMPTSIETRSPSSVSMRRVSNLFEETKRQAREAVSLPRPDPSGSEERFPLRERLTVSKHDDSFMHAETVGAYDVNLQRTRQSRESDIGRSLNSEEVARVLGKYAEDDATEPQRKPAKAPLKSTEDDDAVLVSAFDRPGIPDVGAHGDDYRQENKWQDKSDDSDDEVSRRVRAILSQTDHLGVGKAPTYGTRSEYVPRTIDYSRLHRDLEEIQDSLHNVPQARAEDSLNLHLRSGREGGADGGDMASSRESYGRSLEETGTTYGGRDSGVSEYGRRLVWDHGADLQYEEGYGGQFIGTVTSTETLSTRLRSTGDSDTPVTVRPDSAATDDFESDFEATRTLTGSSDMTRAERLVQQVMSRRAEGDLKESVEDIIARYRNERRVLFDRLQEPEKKEASTRPLVEPSMYAKGKASQQLTDPDIALPAVSAAGDATPKERKQPGLAERVYKILTHENEDSDTSQEKGMAKKVYKILASDRPQEQVNGILSETLAEEHKMLKKIVSRPKEDSSMDDSGLNQTGESFTPNDNDICRQLEYSQFSSPGKGKKSLASLKEVTSAPYSALSNAKSLLSTQLKKMTERNFDKSIELRTPYRQVIDCYPVYGMEREMELKSDPREATGSRRNEELEEVREAWMPSRRSAGARSGAAGMDPALNSERFFLTERDRKPMVDPLEPERRGRTYSDPFDIIPGRRSASLEKEGHVRSKSEESPSDVSQFSYVEPEFSPTDRRAASSRHTGLEFGTPQQHRPQEWSVDYYTSPSNSSTPRRASDSSDGNKWRNHGFQLYKPQIEPKHDPQKSQRSQNKTSALKHSEEIDRFEHNASPIKMAKHSEHQSRSREKKVKSGKVTFQPGSRVSRSLPKYYPDIGFVDQIPISSDDVYDLLCRSQAQEKKLAELQKKLLGEGHLGISTVSSSSSDLSFSKFSGSHGNARNSFGGKSPLGSSLSRSRTLGAGSPSPTESDTSGSRKGTRLRPYRPAGSRDMYYTESGDETNESATTIESTHPGSDDAAPPYIPSQYLGSRLDAPIRHPTGIYGNKDKDTLSTIDEQSVKDEKDKALTSSTGSGKSGKPAADLVGRRSEGDLGSSKNSEDRRSGVTTDTGYHSTTTRSRSPFSLREVTRSEKGDSGSKEATASRPSGIERPGFKTREEFQRDFERREQELKAVLARSSQRQEPVLPANRDSLGQSTRSDPGGSLEEVGPRWEYRESDPREFQNLEPEPAYPQDRLRYSRSRSDSDLVALTPTDSQKYSSPMQPGTRFLELSTQPSPIFSHQDSLTLGAPRGPPGELPRVPPSRELPRQQIPAELPRVPDRPEQRSRSPPSEYPVRPLEPGEGSRSQGQVGSADVMGPVDLGADPRKMGSTRRNVGDLQKSGRSKSPLPVRQQEMEVELERLNKQLTDQVNALQGKKDEDKQFEDNFPPSKKAQVLREVLEQEYMESLPPNINDMWTRFKERNEQSVSESSLNSTRLDALSGLITNPTHRAVTSFIKEKSEGEEKKRQEDREKAEQAKVEQSKERAMERKEALERAARERDQRRQELRAKNGLSEEESNGSYTEILMEEERRRERKKREARREEKREKRNRSPGKRSPTDEKEDGKVKGGSSGRGKDQETLTDIRARKHAPKNSDSMDTLFSIPEDASFEQSPSKAESEMKARQKRHRHVIDPLMMKLRDKIKVQRVKIDKERRKELQRVEKLKKLEMLLTAKRKGRLSDKAIDVELENVSTTSCVTQSESSHLSDSTLTVLSSGMSAHESDASSQASTTLKDSTIDGKIKLQVKKYDDGLYKSPTKKAFESDSTESSDFNNIIVERIPDKRSSKKSKDKKSKEKKYKYDEYGNNNRKEKKDKKSQGVFGVELSENDILNQILKYKSYMTPQRDRLTRDASTMYPSPITVSPPSQRRLREVLMKSEAIQTSPSVRSTSPTHAYDEVPVAPVPYMSQRKSKTSKRRPSPSPTRSTQTSTRKTSTSPVTNRARVSSRSPVSSSLRKNSRSPVSSSLRKSSRSPPGSRPPITRKQAQTPIWKPECEMTSPPVNSMFTPEDEENIDPRKLQKHEATSWFIPMKPGQPWRKPLKERQAFAVRQEAWAPKSVPQSTWKNIVHGDIVKERDELNDTNISRDTKFDLDPEGQPVVNEGSESEDELEIIQPRPLSKLTLQEAFNVRKQATISRLRERQKRLALSSEQRKMEVYLQLERDRLFQEERRRDVNPEAHPYSEHLHKPARRTISKEEMKEMTQKKYKKLPEILEQQKMKKRQEEYSLNRLKARLFNRKIQKKVLVKADKWGR</sequence>
<organism evidence="7 8">
    <name type="scientific">Dreissena polymorpha</name>
    <name type="common">Zebra mussel</name>
    <name type="synonym">Mytilus polymorpha</name>
    <dbReference type="NCBI Taxonomy" id="45954"/>
    <lineage>
        <taxon>Eukaryota</taxon>
        <taxon>Metazoa</taxon>
        <taxon>Spiralia</taxon>
        <taxon>Lophotrochozoa</taxon>
        <taxon>Mollusca</taxon>
        <taxon>Bivalvia</taxon>
        <taxon>Autobranchia</taxon>
        <taxon>Heteroconchia</taxon>
        <taxon>Euheterodonta</taxon>
        <taxon>Imparidentia</taxon>
        <taxon>Neoheterodontei</taxon>
        <taxon>Myida</taxon>
        <taxon>Dreissenoidea</taxon>
        <taxon>Dreissenidae</taxon>
        <taxon>Dreissena</taxon>
    </lineage>
</organism>
<feature type="compositionally biased region" description="Polar residues" evidence="5">
    <location>
        <begin position="488"/>
        <end position="504"/>
    </location>
</feature>
<feature type="region of interest" description="Disordered" evidence="5">
    <location>
        <begin position="344"/>
        <end position="708"/>
    </location>
</feature>
<feature type="compositionally biased region" description="Polar residues" evidence="5">
    <location>
        <begin position="656"/>
        <end position="666"/>
    </location>
</feature>
<feature type="region of interest" description="Disordered" evidence="5">
    <location>
        <begin position="1"/>
        <end position="61"/>
    </location>
</feature>
<feature type="compositionally biased region" description="Polar residues" evidence="5">
    <location>
        <begin position="87"/>
        <end position="96"/>
    </location>
</feature>
<keyword evidence="3" id="KW-0206">Cytoskeleton</keyword>
<dbReference type="InterPro" id="IPR029299">
    <property type="entry name" value="ALMS_motif"/>
</dbReference>
<feature type="compositionally biased region" description="Basic and acidic residues" evidence="5">
    <location>
        <begin position="1423"/>
        <end position="1432"/>
    </location>
</feature>
<feature type="compositionally biased region" description="Basic and acidic residues" evidence="5">
    <location>
        <begin position="514"/>
        <end position="546"/>
    </location>
</feature>
<feature type="compositionally biased region" description="Basic and acidic residues" evidence="5">
    <location>
        <begin position="1465"/>
        <end position="1475"/>
    </location>
</feature>
<dbReference type="EMBL" id="JAIWYP010000008">
    <property type="protein sequence ID" value="KAH3787914.1"/>
    <property type="molecule type" value="Genomic_DNA"/>
</dbReference>
<feature type="compositionally biased region" description="Low complexity" evidence="5">
    <location>
        <begin position="1588"/>
        <end position="1609"/>
    </location>
</feature>
<feature type="compositionally biased region" description="Low complexity" evidence="5">
    <location>
        <begin position="1292"/>
        <end position="1304"/>
    </location>
</feature>
<feature type="domain" description="ALMS motif" evidence="6">
    <location>
        <begin position="2800"/>
        <end position="2925"/>
    </location>
</feature>
<feature type="region of interest" description="Disordered" evidence="5">
    <location>
        <begin position="1159"/>
        <end position="1184"/>
    </location>
</feature>
<feature type="compositionally biased region" description="Polar residues" evidence="5">
    <location>
        <begin position="184"/>
        <end position="196"/>
    </location>
</feature>
<feature type="compositionally biased region" description="Polar residues" evidence="5">
    <location>
        <begin position="1171"/>
        <end position="1183"/>
    </location>
</feature>
<dbReference type="GO" id="GO:0005813">
    <property type="term" value="C:centrosome"/>
    <property type="evidence" value="ECO:0007669"/>
    <property type="project" value="UniProtKB-SubCell"/>
</dbReference>
<dbReference type="Proteomes" id="UP000828390">
    <property type="component" value="Unassembled WGS sequence"/>
</dbReference>
<keyword evidence="4" id="KW-0175">Coiled coil</keyword>
<evidence type="ECO:0000256" key="2">
    <source>
        <dbReference type="ARBA" id="ARBA00022490"/>
    </source>
</evidence>
<reference evidence="7" key="1">
    <citation type="journal article" date="2019" name="bioRxiv">
        <title>The Genome of the Zebra Mussel, Dreissena polymorpha: A Resource for Invasive Species Research.</title>
        <authorList>
            <person name="McCartney M.A."/>
            <person name="Auch B."/>
            <person name="Kono T."/>
            <person name="Mallez S."/>
            <person name="Zhang Y."/>
            <person name="Obille A."/>
            <person name="Becker A."/>
            <person name="Abrahante J.E."/>
            <person name="Garbe J."/>
            <person name="Badalamenti J.P."/>
            <person name="Herman A."/>
            <person name="Mangelson H."/>
            <person name="Liachko I."/>
            <person name="Sullivan S."/>
            <person name="Sone E.D."/>
            <person name="Koren S."/>
            <person name="Silverstein K.A.T."/>
            <person name="Beckman K.B."/>
            <person name="Gohl D.M."/>
        </authorList>
    </citation>
    <scope>NUCLEOTIDE SEQUENCE</scope>
    <source>
        <strain evidence="7">Duluth1</strain>
        <tissue evidence="7">Whole animal</tissue>
    </source>
</reference>
<reference evidence="7" key="2">
    <citation type="submission" date="2020-11" db="EMBL/GenBank/DDBJ databases">
        <authorList>
            <person name="McCartney M.A."/>
            <person name="Auch B."/>
            <person name="Kono T."/>
            <person name="Mallez S."/>
            <person name="Becker A."/>
            <person name="Gohl D.M."/>
            <person name="Silverstein K.A.T."/>
            <person name="Koren S."/>
            <person name="Bechman K.B."/>
            <person name="Herman A."/>
            <person name="Abrahante J.E."/>
            <person name="Garbe J."/>
        </authorList>
    </citation>
    <scope>NUCLEOTIDE SEQUENCE</scope>
    <source>
        <strain evidence="7">Duluth1</strain>
        <tissue evidence="7">Whole animal</tissue>
    </source>
</reference>
<feature type="compositionally biased region" description="Polar residues" evidence="5">
    <location>
        <begin position="1896"/>
        <end position="1907"/>
    </location>
</feature>
<feature type="compositionally biased region" description="Low complexity" evidence="5">
    <location>
        <begin position="1713"/>
        <end position="1723"/>
    </location>
</feature>
<feature type="region of interest" description="Disordered" evidence="5">
    <location>
        <begin position="2559"/>
        <end position="2696"/>
    </location>
</feature>
<feature type="compositionally biased region" description="Polar residues" evidence="5">
    <location>
        <begin position="1915"/>
        <end position="1929"/>
    </location>
</feature>
<feature type="compositionally biased region" description="Pro residues" evidence="5">
    <location>
        <begin position="1935"/>
        <end position="1945"/>
    </location>
</feature>
<comment type="subcellular location">
    <subcellularLocation>
        <location evidence="1">Cytoplasm</location>
        <location evidence="1">Cytoskeleton</location>
        <location evidence="1">Microtubule organizing center</location>
        <location evidence="1">Centrosome</location>
    </subcellularLocation>
</comment>
<name>A0A9D4EW39_DREPO</name>
<feature type="region of interest" description="Disordered" evidence="5">
    <location>
        <begin position="292"/>
        <end position="330"/>
    </location>
</feature>
<feature type="compositionally biased region" description="Low complexity" evidence="5">
    <location>
        <begin position="2604"/>
        <end position="2656"/>
    </location>
</feature>
<feature type="region of interest" description="Disordered" evidence="5">
    <location>
        <begin position="1266"/>
        <end position="1515"/>
    </location>
</feature>
<feature type="compositionally biased region" description="Basic and acidic residues" evidence="5">
    <location>
        <begin position="634"/>
        <end position="654"/>
    </location>
</feature>
<feature type="compositionally biased region" description="Basic residues" evidence="5">
    <location>
        <begin position="2467"/>
        <end position="2480"/>
    </location>
</feature>
<feature type="compositionally biased region" description="Basic and acidic residues" evidence="5">
    <location>
        <begin position="360"/>
        <end position="377"/>
    </location>
</feature>
<evidence type="ECO:0000256" key="4">
    <source>
        <dbReference type="SAM" id="Coils"/>
    </source>
</evidence>
<feature type="compositionally biased region" description="Basic and acidic residues" evidence="5">
    <location>
        <begin position="2258"/>
        <end position="2269"/>
    </location>
</feature>
<keyword evidence="8" id="KW-1185">Reference proteome</keyword>
<feature type="compositionally biased region" description="Polar residues" evidence="5">
    <location>
        <begin position="204"/>
        <end position="236"/>
    </location>
</feature>
<feature type="compositionally biased region" description="Basic and acidic residues" evidence="5">
    <location>
        <begin position="2481"/>
        <end position="2499"/>
    </location>
</feature>
<evidence type="ECO:0000259" key="6">
    <source>
        <dbReference type="Pfam" id="PF15309"/>
    </source>
</evidence>
<accession>A0A9D4EW39</accession>
<evidence type="ECO:0000256" key="3">
    <source>
        <dbReference type="ARBA" id="ARBA00023212"/>
    </source>
</evidence>
<feature type="compositionally biased region" description="Polar residues" evidence="5">
    <location>
        <begin position="1454"/>
        <end position="1464"/>
    </location>
</feature>
<feature type="non-terminal residue" evidence="7">
    <location>
        <position position="2933"/>
    </location>
</feature>
<feature type="compositionally biased region" description="Basic and acidic residues" evidence="5">
    <location>
        <begin position="1852"/>
        <end position="1867"/>
    </location>
</feature>
<feature type="compositionally biased region" description="Polar residues" evidence="5">
    <location>
        <begin position="347"/>
        <end position="357"/>
    </location>
</feature>
<feature type="compositionally biased region" description="Polar residues" evidence="5">
    <location>
        <begin position="2561"/>
        <end position="2574"/>
    </location>
</feature>
<feature type="compositionally biased region" description="Basic and acidic residues" evidence="5">
    <location>
        <begin position="2140"/>
        <end position="2193"/>
    </location>
</feature>
<evidence type="ECO:0000256" key="5">
    <source>
        <dbReference type="SAM" id="MobiDB-lite"/>
    </source>
</evidence>
<feature type="region of interest" description="Disordered" evidence="5">
    <location>
        <begin position="733"/>
        <end position="825"/>
    </location>
</feature>
<feature type="region of interest" description="Disordered" evidence="5">
    <location>
        <begin position="1562"/>
        <end position="2036"/>
    </location>
</feature>
<feature type="region of interest" description="Disordered" evidence="5">
    <location>
        <begin position="76"/>
        <end position="126"/>
    </location>
</feature>
<feature type="region of interest" description="Disordered" evidence="5">
    <location>
        <begin position="184"/>
        <end position="243"/>
    </location>
</feature>
<feature type="compositionally biased region" description="Basic and acidic residues" evidence="5">
    <location>
        <begin position="388"/>
        <end position="418"/>
    </location>
</feature>
<feature type="compositionally biased region" description="Basic and acidic residues" evidence="5">
    <location>
        <begin position="2241"/>
        <end position="2251"/>
    </location>
</feature>
<feature type="compositionally biased region" description="Low complexity" evidence="5">
    <location>
        <begin position="1564"/>
        <end position="1581"/>
    </location>
</feature>
<feature type="coiled-coil region" evidence="4">
    <location>
        <begin position="2036"/>
        <end position="2063"/>
    </location>
</feature>
<evidence type="ECO:0000256" key="1">
    <source>
        <dbReference type="ARBA" id="ARBA00004300"/>
    </source>
</evidence>
<feature type="compositionally biased region" description="Basic and acidic residues" evidence="5">
    <location>
        <begin position="477"/>
        <end position="487"/>
    </location>
</feature>
<feature type="compositionally biased region" description="Basic and acidic residues" evidence="5">
    <location>
        <begin position="1771"/>
        <end position="1782"/>
    </location>
</feature>
<feature type="compositionally biased region" description="Basic and acidic residues" evidence="5">
    <location>
        <begin position="1266"/>
        <end position="1280"/>
    </location>
</feature>
<feature type="compositionally biased region" description="Basic and acidic residues" evidence="5">
    <location>
        <begin position="1961"/>
        <end position="1970"/>
    </location>
</feature>
<feature type="compositionally biased region" description="Polar residues" evidence="5">
    <location>
        <begin position="1749"/>
        <end position="1766"/>
    </location>
</feature>
<feature type="region of interest" description="Disordered" evidence="5">
    <location>
        <begin position="2129"/>
        <end position="2313"/>
    </location>
</feature>
<comment type="caution">
    <text evidence="7">The sequence shown here is derived from an EMBL/GenBank/DDBJ whole genome shotgun (WGS) entry which is preliminary data.</text>
</comment>
<feature type="compositionally biased region" description="Low complexity" evidence="5">
    <location>
        <begin position="458"/>
        <end position="476"/>
    </location>
</feature>
<feature type="compositionally biased region" description="Basic and acidic residues" evidence="5">
    <location>
        <begin position="1878"/>
        <end position="1889"/>
    </location>
</feature>
<gene>
    <name evidence="7" type="ORF">DPMN_166045</name>
</gene>
<keyword evidence="2" id="KW-0963">Cytoplasm</keyword>
<dbReference type="Pfam" id="PF15309">
    <property type="entry name" value="ALMS_motif"/>
    <property type="match status" value="1"/>
</dbReference>
<feature type="compositionally biased region" description="Polar residues" evidence="5">
    <location>
        <begin position="295"/>
        <end position="324"/>
    </location>
</feature>
<proteinExistence type="predicted"/>
<feature type="compositionally biased region" description="Basic residues" evidence="5">
    <location>
        <begin position="2591"/>
        <end position="2600"/>
    </location>
</feature>
<feature type="compositionally biased region" description="Basic and acidic residues" evidence="5">
    <location>
        <begin position="446"/>
        <end position="457"/>
    </location>
</feature>
<evidence type="ECO:0000313" key="8">
    <source>
        <dbReference type="Proteomes" id="UP000828390"/>
    </source>
</evidence>
<feature type="compositionally biased region" description="Polar residues" evidence="5">
    <location>
        <begin position="419"/>
        <end position="429"/>
    </location>
</feature>
<feature type="compositionally biased region" description="Basic and acidic residues" evidence="5">
    <location>
        <begin position="802"/>
        <end position="817"/>
    </location>
</feature>
<feature type="compositionally biased region" description="Basic and acidic residues" evidence="5">
    <location>
        <begin position="598"/>
        <end position="620"/>
    </location>
</feature>
<feature type="compositionally biased region" description="Low complexity" evidence="5">
    <location>
        <begin position="667"/>
        <end position="678"/>
    </location>
</feature>